<keyword evidence="3" id="KW-1185">Reference proteome</keyword>
<accession>A0A9P9R7S8</accession>
<protein>
    <recommendedName>
        <fullName evidence="4">Protein kinase domain-containing protein</fullName>
    </recommendedName>
</protein>
<dbReference type="AlphaFoldDB" id="A0A9P9R7S8"/>
<dbReference type="InterPro" id="IPR011009">
    <property type="entry name" value="Kinase-like_dom_sf"/>
</dbReference>
<dbReference type="SUPFAM" id="SSF56112">
    <property type="entry name" value="Protein kinase-like (PK-like)"/>
    <property type="match status" value="1"/>
</dbReference>
<name>A0A9P9R7S8_FUSSL</name>
<evidence type="ECO:0008006" key="4">
    <source>
        <dbReference type="Google" id="ProtNLM"/>
    </source>
</evidence>
<comment type="caution">
    <text evidence="2">The sequence shown here is derived from an EMBL/GenBank/DDBJ whole genome shotgun (WGS) entry which is preliminary data.</text>
</comment>
<gene>
    <name evidence="2" type="ORF">B0J15DRAFT_462299</name>
</gene>
<organism evidence="2 3">
    <name type="scientific">Fusarium solani</name>
    <name type="common">Filamentous fungus</name>
    <dbReference type="NCBI Taxonomy" id="169388"/>
    <lineage>
        <taxon>Eukaryota</taxon>
        <taxon>Fungi</taxon>
        <taxon>Dikarya</taxon>
        <taxon>Ascomycota</taxon>
        <taxon>Pezizomycotina</taxon>
        <taxon>Sordariomycetes</taxon>
        <taxon>Hypocreomycetidae</taxon>
        <taxon>Hypocreales</taxon>
        <taxon>Nectriaceae</taxon>
        <taxon>Fusarium</taxon>
        <taxon>Fusarium solani species complex</taxon>
    </lineage>
</organism>
<dbReference type="Proteomes" id="UP000736672">
    <property type="component" value="Unassembled WGS sequence"/>
</dbReference>
<evidence type="ECO:0000313" key="3">
    <source>
        <dbReference type="Proteomes" id="UP000736672"/>
    </source>
</evidence>
<proteinExistence type="predicted"/>
<sequence>MLLSVSTRGDDYPRYLQVAVAIGQGVTPKATHTFLSTRAASDKHVLPFLAKHLVRILISPIIRQSQISPWPVQHHPVAKSPQLPRETIGLLFPSGVITSTVESNIISNSLASTKALSSYFLTRTNTVLTVQTISNGMKGRWRGRLEKLARSTKIYSSRPLRILESLSTWSQASQLTILPFYPAFGGQVFNAHYRYIGRHHENELPLLKKPSGPPLEGFTVHNHEMIYTEPRESASALTCRVRVECLPMVHQWSLQLLSVLEFSHSHDLILGYFDDSNLWLSSNLSISLVGFTAAKWTGYTSQIHGEYPFMPTYPIGNEYIKTSKATDLFCYGNSVYGIMADFFPGGGLALSPDQIHDMYARGDFPPLERGHLGDIAAKCWHYKYENVQDLREDVLKFLREEGWEVDGDMLKGFDATELFKCRIRESCPDYINDDDYRQSGGPAADDESEPRRKS</sequence>
<dbReference type="Gene3D" id="1.10.510.10">
    <property type="entry name" value="Transferase(Phosphotransferase) domain 1"/>
    <property type="match status" value="1"/>
</dbReference>
<evidence type="ECO:0000256" key="1">
    <source>
        <dbReference type="SAM" id="MobiDB-lite"/>
    </source>
</evidence>
<feature type="region of interest" description="Disordered" evidence="1">
    <location>
        <begin position="432"/>
        <end position="454"/>
    </location>
</feature>
<reference evidence="2" key="1">
    <citation type="journal article" date="2021" name="Nat. Commun.">
        <title>Genetic determinants of endophytism in the Arabidopsis root mycobiome.</title>
        <authorList>
            <person name="Mesny F."/>
            <person name="Miyauchi S."/>
            <person name="Thiergart T."/>
            <person name="Pickel B."/>
            <person name="Atanasova L."/>
            <person name="Karlsson M."/>
            <person name="Huettel B."/>
            <person name="Barry K.W."/>
            <person name="Haridas S."/>
            <person name="Chen C."/>
            <person name="Bauer D."/>
            <person name="Andreopoulos W."/>
            <person name="Pangilinan J."/>
            <person name="LaButti K."/>
            <person name="Riley R."/>
            <person name="Lipzen A."/>
            <person name="Clum A."/>
            <person name="Drula E."/>
            <person name="Henrissat B."/>
            <person name="Kohler A."/>
            <person name="Grigoriev I.V."/>
            <person name="Martin F.M."/>
            <person name="Hacquard S."/>
        </authorList>
    </citation>
    <scope>NUCLEOTIDE SEQUENCE</scope>
    <source>
        <strain evidence="2">FSSC 5 MPI-SDFR-AT-0091</strain>
    </source>
</reference>
<evidence type="ECO:0000313" key="2">
    <source>
        <dbReference type="EMBL" id="KAH7268270.1"/>
    </source>
</evidence>
<dbReference type="OrthoDB" id="1668230at2759"/>
<dbReference type="EMBL" id="JAGTJS010000005">
    <property type="protein sequence ID" value="KAH7268270.1"/>
    <property type="molecule type" value="Genomic_DNA"/>
</dbReference>